<dbReference type="InterPro" id="IPR043130">
    <property type="entry name" value="CDP-OH_PTrfase_TM_dom"/>
</dbReference>
<dbReference type="PIRSF" id="PIRSF000848">
    <property type="entry name" value="CDP_diag_ino_3_P"/>
    <property type="match status" value="1"/>
</dbReference>
<dbReference type="GO" id="GO:0016020">
    <property type="term" value="C:membrane"/>
    <property type="evidence" value="ECO:0007669"/>
    <property type="project" value="UniProtKB-SubCell"/>
</dbReference>
<keyword evidence="15" id="KW-0464">Manganese</keyword>
<evidence type="ECO:0000256" key="10">
    <source>
        <dbReference type="ARBA" id="ARBA00022842"/>
    </source>
</evidence>
<keyword evidence="11 20" id="KW-1133">Transmembrane helix</keyword>
<evidence type="ECO:0000256" key="15">
    <source>
        <dbReference type="ARBA" id="ARBA00023211"/>
    </source>
</evidence>
<dbReference type="InterPro" id="IPR000462">
    <property type="entry name" value="CDP-OH_P_trans"/>
</dbReference>
<evidence type="ECO:0000256" key="6">
    <source>
        <dbReference type="ARBA" id="ARBA00022516"/>
    </source>
</evidence>
<dbReference type="PANTHER" id="PTHR15362">
    <property type="entry name" value="PHOSPHATIDYLINOSITOL SYNTHASE"/>
    <property type="match status" value="1"/>
</dbReference>
<evidence type="ECO:0000256" key="7">
    <source>
        <dbReference type="ARBA" id="ARBA00022679"/>
    </source>
</evidence>
<evidence type="ECO:0000256" key="1">
    <source>
        <dbReference type="ARBA" id="ARBA00001936"/>
    </source>
</evidence>
<dbReference type="PROSITE" id="PS00379">
    <property type="entry name" value="CDP_ALCOHOL_P_TRANSF"/>
    <property type="match status" value="1"/>
</dbReference>
<evidence type="ECO:0000256" key="3">
    <source>
        <dbReference type="ARBA" id="ARBA00004141"/>
    </source>
</evidence>
<comment type="catalytic activity">
    <reaction evidence="18">
        <text>a CDP-1,2-diacyl-sn-glycerol + myo-inositol = a 1,2-diacyl-sn-glycero-3-phospho-(1D-myo-inositol) + CMP + H(+)</text>
        <dbReference type="Rhea" id="RHEA:11580"/>
        <dbReference type="ChEBI" id="CHEBI:15378"/>
        <dbReference type="ChEBI" id="CHEBI:17268"/>
        <dbReference type="ChEBI" id="CHEBI:57880"/>
        <dbReference type="ChEBI" id="CHEBI:58332"/>
        <dbReference type="ChEBI" id="CHEBI:60377"/>
        <dbReference type="EC" id="2.7.8.11"/>
    </reaction>
</comment>
<evidence type="ECO:0000313" key="22">
    <source>
        <dbReference type="Proteomes" id="UP001142055"/>
    </source>
</evidence>
<evidence type="ECO:0000256" key="8">
    <source>
        <dbReference type="ARBA" id="ARBA00022692"/>
    </source>
</evidence>
<evidence type="ECO:0000256" key="19">
    <source>
        <dbReference type="RuleBase" id="RU003750"/>
    </source>
</evidence>
<evidence type="ECO:0000256" key="16">
    <source>
        <dbReference type="ARBA" id="ARBA00023264"/>
    </source>
</evidence>
<evidence type="ECO:0000256" key="11">
    <source>
        <dbReference type="ARBA" id="ARBA00022989"/>
    </source>
</evidence>
<dbReference type="Proteomes" id="UP001142055">
    <property type="component" value="Chromosome 1"/>
</dbReference>
<feature type="transmembrane region" description="Helical" evidence="20">
    <location>
        <begin position="43"/>
        <end position="63"/>
    </location>
</feature>
<dbReference type="Pfam" id="PF01066">
    <property type="entry name" value="CDP-OH_P_transf"/>
    <property type="match status" value="1"/>
</dbReference>
<dbReference type="OrthoDB" id="10251079at2759"/>
<keyword evidence="9" id="KW-0479">Metal-binding</keyword>
<sequence length="228" mass="25709">MLSDLLRSARQEQNPFLFVPNLIGYARIILAILACYTMPHYPTATLIFYFFSAFLDAFDGLAARALDQSTKFGSLLDQLTDRCGTLCLIFVLGLFYPTYLFWFQMSVAIDIASHWIHTQVTLMSGKTSHKSIDLNENPILRLYYTNRPILFSMCFANEVFYVSLYMLYFYEGPLVLGSVGLFRLLTYICGPLAVAKATISLIQLIAACINVKELDLAERRSAVAGKSN</sequence>
<dbReference type="GO" id="GO:0046872">
    <property type="term" value="F:metal ion binding"/>
    <property type="evidence" value="ECO:0007669"/>
    <property type="project" value="UniProtKB-KW"/>
</dbReference>
<evidence type="ECO:0000256" key="4">
    <source>
        <dbReference type="ARBA" id="ARBA00010441"/>
    </source>
</evidence>
<comment type="cofactor">
    <cofactor evidence="2">
        <name>Mg(2+)</name>
        <dbReference type="ChEBI" id="CHEBI:18420"/>
    </cofactor>
</comment>
<comment type="caution">
    <text evidence="21">The sequence shown here is derived from an EMBL/GenBank/DDBJ whole genome shotgun (WGS) entry which is preliminary data.</text>
</comment>
<evidence type="ECO:0000313" key="21">
    <source>
        <dbReference type="EMBL" id="KAJ6223238.1"/>
    </source>
</evidence>
<keyword evidence="7 18" id="KW-0808">Transferase</keyword>
<dbReference type="InterPro" id="IPR048254">
    <property type="entry name" value="CDP_ALCOHOL_P_TRANSF_CS"/>
</dbReference>
<evidence type="ECO:0000256" key="14">
    <source>
        <dbReference type="ARBA" id="ARBA00023209"/>
    </source>
</evidence>
<feature type="transmembrane region" description="Helical" evidence="20">
    <location>
        <begin position="83"/>
        <end position="103"/>
    </location>
</feature>
<dbReference type="GO" id="GO:0005794">
    <property type="term" value="C:Golgi apparatus"/>
    <property type="evidence" value="ECO:0007669"/>
    <property type="project" value="TreeGrafter"/>
</dbReference>
<comment type="subcellular location">
    <subcellularLocation>
        <location evidence="3">Membrane</location>
        <topology evidence="3">Multi-pass membrane protein</topology>
    </subcellularLocation>
</comment>
<dbReference type="InterPro" id="IPR014387">
    <property type="entry name" value="CDP_diag_ino_3_P_euk"/>
</dbReference>
<accession>A0A9Q0RPA6</accession>
<dbReference type="AlphaFoldDB" id="A0A9Q0RPA6"/>
<evidence type="ECO:0000256" key="13">
    <source>
        <dbReference type="ARBA" id="ARBA00023136"/>
    </source>
</evidence>
<keyword evidence="12 18" id="KW-0443">Lipid metabolism</keyword>
<comment type="cofactor">
    <cofactor evidence="1">
        <name>Mn(2+)</name>
        <dbReference type="ChEBI" id="CHEBI:29035"/>
    </cofactor>
</comment>
<keyword evidence="16 18" id="KW-1208">Phospholipid metabolism</keyword>
<protein>
    <recommendedName>
        <fullName evidence="17 18">CDP-diacylglycerol--inositol 3-phosphatidyltransferase</fullName>
        <ecNumber evidence="5 18">2.7.8.11</ecNumber>
    </recommendedName>
</protein>
<reference evidence="21" key="1">
    <citation type="submission" date="2022-12" db="EMBL/GenBank/DDBJ databases">
        <title>Genome assemblies of Blomia tropicalis.</title>
        <authorList>
            <person name="Cui Y."/>
        </authorList>
    </citation>
    <scope>NUCLEOTIDE SEQUENCE</scope>
    <source>
        <tissue evidence="21">Adult mites</tissue>
    </source>
</reference>
<proteinExistence type="inferred from homology"/>
<keyword evidence="13 18" id="KW-0472">Membrane</keyword>
<name>A0A9Q0RPA6_BLOTA</name>
<keyword evidence="14 18" id="KW-0594">Phospholipid biosynthesis</keyword>
<evidence type="ECO:0000256" key="5">
    <source>
        <dbReference type="ARBA" id="ARBA00013212"/>
    </source>
</evidence>
<dbReference type="GO" id="GO:0003881">
    <property type="term" value="F:CDP-diacylglycerol-inositol 3-phosphatidyltransferase activity"/>
    <property type="evidence" value="ECO:0007669"/>
    <property type="project" value="UniProtKB-UniRule"/>
</dbReference>
<evidence type="ECO:0000256" key="17">
    <source>
        <dbReference type="ARBA" id="ARBA00070582"/>
    </source>
</evidence>
<organism evidence="21 22">
    <name type="scientific">Blomia tropicalis</name>
    <name type="common">Mite</name>
    <dbReference type="NCBI Taxonomy" id="40697"/>
    <lineage>
        <taxon>Eukaryota</taxon>
        <taxon>Metazoa</taxon>
        <taxon>Ecdysozoa</taxon>
        <taxon>Arthropoda</taxon>
        <taxon>Chelicerata</taxon>
        <taxon>Arachnida</taxon>
        <taxon>Acari</taxon>
        <taxon>Acariformes</taxon>
        <taxon>Sarcoptiformes</taxon>
        <taxon>Astigmata</taxon>
        <taxon>Glycyphagoidea</taxon>
        <taxon>Echimyopodidae</taxon>
        <taxon>Blomia</taxon>
    </lineage>
</organism>
<feature type="transmembrane region" description="Helical" evidence="20">
    <location>
        <begin position="149"/>
        <end position="168"/>
    </location>
</feature>
<dbReference type="GO" id="GO:0006661">
    <property type="term" value="P:phosphatidylinositol biosynthetic process"/>
    <property type="evidence" value="ECO:0007669"/>
    <property type="project" value="TreeGrafter"/>
</dbReference>
<dbReference type="FunFam" id="1.20.120.1760:FF:000003">
    <property type="entry name" value="CDP-diacylglycerol--inositol 3-phosphatidyltransferase"/>
    <property type="match status" value="1"/>
</dbReference>
<keyword evidence="22" id="KW-1185">Reference proteome</keyword>
<keyword evidence="8 20" id="KW-0812">Transmembrane</keyword>
<dbReference type="PANTHER" id="PTHR15362:SF4">
    <property type="entry name" value="CDP-DIACYLGLYCEROL--INOSITOL 3-PHOSPHATIDYLTRANSFERASE"/>
    <property type="match status" value="1"/>
</dbReference>
<evidence type="ECO:0000256" key="18">
    <source>
        <dbReference type="PIRNR" id="PIRNR000848"/>
    </source>
</evidence>
<dbReference type="EMBL" id="JAPWDV010000001">
    <property type="protein sequence ID" value="KAJ6223238.1"/>
    <property type="molecule type" value="Genomic_DNA"/>
</dbReference>
<dbReference type="EC" id="2.7.8.11" evidence="5 18"/>
<feature type="transmembrane region" description="Helical" evidence="20">
    <location>
        <begin position="174"/>
        <end position="195"/>
    </location>
</feature>
<feature type="transmembrane region" description="Helical" evidence="20">
    <location>
        <begin position="16"/>
        <end position="36"/>
    </location>
</feature>
<keyword evidence="6 18" id="KW-0444">Lipid biosynthesis</keyword>
<keyword evidence="10" id="KW-0460">Magnesium</keyword>
<dbReference type="OMA" id="AQTYSEN"/>
<evidence type="ECO:0000256" key="20">
    <source>
        <dbReference type="SAM" id="Phobius"/>
    </source>
</evidence>
<dbReference type="Gene3D" id="1.20.120.1760">
    <property type="match status" value="1"/>
</dbReference>
<comment type="similarity">
    <text evidence="4 18 19">Belongs to the CDP-alcohol phosphatidyltransferase class-I family.</text>
</comment>
<evidence type="ECO:0000256" key="12">
    <source>
        <dbReference type="ARBA" id="ARBA00023098"/>
    </source>
</evidence>
<evidence type="ECO:0000256" key="2">
    <source>
        <dbReference type="ARBA" id="ARBA00001946"/>
    </source>
</evidence>
<gene>
    <name evidence="21" type="ORF">RDWZM_001783</name>
</gene>
<evidence type="ECO:0000256" key="9">
    <source>
        <dbReference type="ARBA" id="ARBA00022723"/>
    </source>
</evidence>